<dbReference type="EMBL" id="CP018799">
    <property type="protein sequence ID" value="ATX79238.1"/>
    <property type="molecule type" value="Genomic_DNA"/>
</dbReference>
<dbReference type="PANTHER" id="PTHR43081">
    <property type="entry name" value="ADENYLATE CYCLASE, TERMINAL-DIFFERENTIATION SPECIFIC-RELATED"/>
    <property type="match status" value="1"/>
</dbReference>
<reference evidence="6 7" key="1">
    <citation type="submission" date="2016-12" db="EMBL/GenBank/DDBJ databases">
        <title>Isolation and genomic insights into novel planktonic Zetaproteobacteria from stratified waters of the Chesapeake Bay.</title>
        <authorList>
            <person name="McAllister S.M."/>
            <person name="Kato S."/>
            <person name="Chan C.S."/>
            <person name="Chiu B.K."/>
            <person name="Field E.K."/>
        </authorList>
    </citation>
    <scope>NUCLEOTIDE SEQUENCE [LARGE SCALE GENOMIC DNA]</scope>
    <source>
        <strain evidence="6 7">CP-5</strain>
    </source>
</reference>
<dbReference type="SUPFAM" id="SSF55073">
    <property type="entry name" value="Nucleotide cyclase"/>
    <property type="match status" value="1"/>
</dbReference>
<evidence type="ECO:0000256" key="1">
    <source>
        <dbReference type="ARBA" id="ARBA00004651"/>
    </source>
</evidence>
<dbReference type="InterPro" id="IPR050697">
    <property type="entry name" value="Adenylyl/Guanylyl_Cyclase_3/4"/>
</dbReference>
<dbReference type="InterPro" id="IPR001041">
    <property type="entry name" value="2Fe-2S_ferredoxin-type"/>
</dbReference>
<dbReference type="InterPro" id="IPR029787">
    <property type="entry name" value="Nucleotide_cyclase"/>
</dbReference>
<keyword evidence="3" id="KW-0472">Membrane</keyword>
<evidence type="ECO:0000259" key="5">
    <source>
        <dbReference type="PROSITE" id="PS51085"/>
    </source>
</evidence>
<feature type="domain" description="Guanylate cyclase" evidence="4">
    <location>
        <begin position="122"/>
        <end position="254"/>
    </location>
</feature>
<comment type="subcellular location">
    <subcellularLocation>
        <location evidence="1">Cell membrane</location>
        <topology evidence="1">Multi-pass membrane protein</topology>
    </subcellularLocation>
</comment>
<dbReference type="GO" id="GO:0006171">
    <property type="term" value="P:cAMP biosynthetic process"/>
    <property type="evidence" value="ECO:0007669"/>
    <property type="project" value="TreeGrafter"/>
</dbReference>
<evidence type="ECO:0000256" key="3">
    <source>
        <dbReference type="ARBA" id="ARBA00023136"/>
    </source>
</evidence>
<evidence type="ECO:0000259" key="4">
    <source>
        <dbReference type="PROSITE" id="PS50125"/>
    </source>
</evidence>
<dbReference type="GO" id="GO:0035556">
    <property type="term" value="P:intracellular signal transduction"/>
    <property type="evidence" value="ECO:0007669"/>
    <property type="project" value="InterPro"/>
</dbReference>
<dbReference type="SMART" id="SM00044">
    <property type="entry name" value="CYCc"/>
    <property type="match status" value="1"/>
</dbReference>
<dbReference type="Gene3D" id="3.30.70.1230">
    <property type="entry name" value="Nucleotide cyclase"/>
    <property type="match status" value="1"/>
</dbReference>
<evidence type="ECO:0000313" key="7">
    <source>
        <dbReference type="Proteomes" id="UP000231701"/>
    </source>
</evidence>
<dbReference type="CDD" id="cd07302">
    <property type="entry name" value="CHD"/>
    <property type="match status" value="1"/>
</dbReference>
<dbReference type="GO" id="GO:0004016">
    <property type="term" value="F:adenylate cyclase activity"/>
    <property type="evidence" value="ECO:0007669"/>
    <property type="project" value="UniProtKB-EC"/>
</dbReference>
<dbReference type="PANTHER" id="PTHR43081:SF17">
    <property type="entry name" value="BLL5647 PROTEIN"/>
    <property type="match status" value="1"/>
</dbReference>
<dbReference type="Pfam" id="PF00111">
    <property type="entry name" value="Fer2"/>
    <property type="match status" value="1"/>
</dbReference>
<dbReference type="EC" id="4.6.1.1" evidence="6"/>
<dbReference type="InterPro" id="IPR001054">
    <property type="entry name" value="A/G_cyclase"/>
</dbReference>
<dbReference type="InterPro" id="IPR012675">
    <property type="entry name" value="Beta-grasp_dom_sf"/>
</dbReference>
<gene>
    <name evidence="6" type="ORF">Ga0123461_0818</name>
</gene>
<keyword evidence="7" id="KW-1185">Reference proteome</keyword>
<keyword evidence="6" id="KW-0456">Lyase</keyword>
<keyword evidence="2" id="KW-1003">Cell membrane</keyword>
<dbReference type="AlphaFoldDB" id="A0A2K8KWJ7"/>
<dbReference type="OrthoDB" id="5293121at2"/>
<dbReference type="PROSITE" id="PS51085">
    <property type="entry name" value="2FE2S_FER_2"/>
    <property type="match status" value="1"/>
</dbReference>
<dbReference type="Pfam" id="PF00211">
    <property type="entry name" value="Guanylate_cyc"/>
    <property type="match status" value="1"/>
</dbReference>
<dbReference type="SUPFAM" id="SSF54292">
    <property type="entry name" value="2Fe-2S ferredoxin-like"/>
    <property type="match status" value="1"/>
</dbReference>
<name>A0A2K8KWJ7_MARES</name>
<dbReference type="Gene3D" id="3.10.20.30">
    <property type="match status" value="1"/>
</dbReference>
<sequence length="302" mass="33512">MSHIYSESDQKRIEVAERETILASSLKSGIKHTHACGGNARCSTCRVHVVEGLEHCEPRNSAEEKMKDLLRFPDDIRLACQTRISGDIKIRRLVVDDLDAQIINDQLASHDENSLGREKDIAVLFTDLANYTEFAESLPAYDVVHVLNRYYMTMNEIVTRHGGVISDVAGDGMLILFGACKKEDGLVIDAIRTVQAMRKELKHFNEYLESMYGRSFGLRAGIHYGSAIIGHFSTGSMSKVAAIGDTVNLASRIEQANKQFGSQLLISESAYEHVSKHVKTSGSHSCQLKGKSGIYTLYEVEV</sequence>
<dbReference type="PROSITE" id="PS50125">
    <property type="entry name" value="GUANYLATE_CYCLASE_2"/>
    <property type="match status" value="1"/>
</dbReference>
<evidence type="ECO:0000313" key="6">
    <source>
        <dbReference type="EMBL" id="ATX79238.1"/>
    </source>
</evidence>
<proteinExistence type="predicted"/>
<dbReference type="RefSeq" id="WP_100277153.1">
    <property type="nucleotide sequence ID" value="NZ_CP018799.1"/>
</dbReference>
<protein>
    <submittedName>
        <fullName evidence="6">Adenylate cyclase</fullName>
        <ecNumber evidence="6">4.6.1.1</ecNumber>
    </submittedName>
</protein>
<dbReference type="CDD" id="cd00207">
    <property type="entry name" value="fer2"/>
    <property type="match status" value="1"/>
</dbReference>
<dbReference type="GO" id="GO:0005886">
    <property type="term" value="C:plasma membrane"/>
    <property type="evidence" value="ECO:0007669"/>
    <property type="project" value="UniProtKB-SubCell"/>
</dbReference>
<accession>A0A2K8KWJ7</accession>
<evidence type="ECO:0000256" key="2">
    <source>
        <dbReference type="ARBA" id="ARBA00022475"/>
    </source>
</evidence>
<feature type="domain" description="2Fe-2S ferredoxin-type" evidence="5">
    <location>
        <begin position="1"/>
        <end position="96"/>
    </location>
</feature>
<organism evidence="6 7">
    <name type="scientific">Mariprofundus aestuarium</name>
    <dbReference type="NCBI Taxonomy" id="1921086"/>
    <lineage>
        <taxon>Bacteria</taxon>
        <taxon>Pseudomonadati</taxon>
        <taxon>Pseudomonadota</taxon>
        <taxon>Candidatius Mariprofundia</taxon>
        <taxon>Mariprofundales</taxon>
        <taxon>Mariprofundaceae</taxon>
        <taxon>Mariprofundus</taxon>
    </lineage>
</organism>
<dbReference type="InterPro" id="IPR036010">
    <property type="entry name" value="2Fe-2S_ferredoxin-like_sf"/>
</dbReference>
<dbReference type="KEGG" id="maes:Ga0123461_0818"/>
<dbReference type="Proteomes" id="UP000231701">
    <property type="component" value="Chromosome"/>
</dbReference>
<dbReference type="GO" id="GO:0051536">
    <property type="term" value="F:iron-sulfur cluster binding"/>
    <property type="evidence" value="ECO:0007669"/>
    <property type="project" value="InterPro"/>
</dbReference>